<evidence type="ECO:0000313" key="9">
    <source>
        <dbReference type="Proteomes" id="UP001187192"/>
    </source>
</evidence>
<proteinExistence type="inferred from homology"/>
<organism evidence="8 9">
    <name type="scientific">Ficus carica</name>
    <name type="common">Common fig</name>
    <dbReference type="NCBI Taxonomy" id="3494"/>
    <lineage>
        <taxon>Eukaryota</taxon>
        <taxon>Viridiplantae</taxon>
        <taxon>Streptophyta</taxon>
        <taxon>Embryophyta</taxon>
        <taxon>Tracheophyta</taxon>
        <taxon>Spermatophyta</taxon>
        <taxon>Magnoliopsida</taxon>
        <taxon>eudicotyledons</taxon>
        <taxon>Gunneridae</taxon>
        <taxon>Pentapetalae</taxon>
        <taxon>rosids</taxon>
        <taxon>fabids</taxon>
        <taxon>Rosales</taxon>
        <taxon>Moraceae</taxon>
        <taxon>Ficeae</taxon>
        <taxon>Ficus</taxon>
    </lineage>
</organism>
<evidence type="ECO:0000313" key="8">
    <source>
        <dbReference type="EMBL" id="GMN43438.1"/>
    </source>
</evidence>
<comment type="caution">
    <text evidence="8">The sequence shown here is derived from an EMBL/GenBank/DDBJ whole genome shotgun (WGS) entry which is preliminary data.</text>
</comment>
<comment type="similarity">
    <text evidence="2">Belongs to the 'GDSL' lipolytic enzyme family.</text>
</comment>
<dbReference type="GO" id="GO:0016788">
    <property type="term" value="F:hydrolase activity, acting on ester bonds"/>
    <property type="evidence" value="ECO:0007669"/>
    <property type="project" value="InterPro"/>
</dbReference>
<protein>
    <recommendedName>
        <fullName evidence="10">GDSL esterase/lipase</fullName>
    </recommendedName>
</protein>
<keyword evidence="5" id="KW-0378">Hydrolase</keyword>
<keyword evidence="3" id="KW-0964">Secreted</keyword>
<keyword evidence="9" id="KW-1185">Reference proteome</keyword>
<dbReference type="GO" id="GO:0005576">
    <property type="term" value="C:extracellular region"/>
    <property type="evidence" value="ECO:0007669"/>
    <property type="project" value="UniProtKB-SubCell"/>
</dbReference>
<name>A0AA88ACP2_FICCA</name>
<sequence length="133" mass="14601">MGNNDYLGNYFLPQFYGTSTRFTPEEYAQVLINQYRDQITRLYNLGARKVALFGVGVIGCIPYAISTYGTNGSACVDRFNNAAQIFNGKLLALVDELNTRYSADAKFIYVNSFGIGSGDPTSTGTEFSLSLSQ</sequence>
<keyword evidence="6" id="KW-0442">Lipid degradation</keyword>
<dbReference type="Proteomes" id="UP001187192">
    <property type="component" value="Unassembled WGS sequence"/>
</dbReference>
<dbReference type="Gene3D" id="3.40.50.1110">
    <property type="entry name" value="SGNH hydrolase"/>
    <property type="match status" value="1"/>
</dbReference>
<evidence type="ECO:0000256" key="2">
    <source>
        <dbReference type="ARBA" id="ARBA00008668"/>
    </source>
</evidence>
<dbReference type="PANTHER" id="PTHR45650">
    <property type="entry name" value="GDSL-LIKE LIPASE/ACYLHYDROLASE-RELATED"/>
    <property type="match status" value="1"/>
</dbReference>
<evidence type="ECO:0000256" key="4">
    <source>
        <dbReference type="ARBA" id="ARBA00022729"/>
    </source>
</evidence>
<dbReference type="InterPro" id="IPR036514">
    <property type="entry name" value="SGNH_hydro_sf"/>
</dbReference>
<dbReference type="GO" id="GO:0016042">
    <property type="term" value="P:lipid catabolic process"/>
    <property type="evidence" value="ECO:0007669"/>
    <property type="project" value="UniProtKB-KW"/>
</dbReference>
<keyword evidence="4" id="KW-0732">Signal</keyword>
<evidence type="ECO:0008006" key="10">
    <source>
        <dbReference type="Google" id="ProtNLM"/>
    </source>
</evidence>
<evidence type="ECO:0000256" key="6">
    <source>
        <dbReference type="ARBA" id="ARBA00022963"/>
    </source>
</evidence>
<dbReference type="InterPro" id="IPR051238">
    <property type="entry name" value="GDSL_esterase/lipase"/>
</dbReference>
<dbReference type="PANTHER" id="PTHR45650:SF75">
    <property type="entry name" value="GDSL-LIKE LIPASE_ACYLHYDROLASE"/>
    <property type="match status" value="1"/>
</dbReference>
<dbReference type="InterPro" id="IPR001087">
    <property type="entry name" value="GDSL"/>
</dbReference>
<dbReference type="AlphaFoldDB" id="A0AA88ACP2"/>
<dbReference type="Pfam" id="PF00657">
    <property type="entry name" value="Lipase_GDSL"/>
    <property type="match status" value="1"/>
</dbReference>
<keyword evidence="7" id="KW-0443">Lipid metabolism</keyword>
<evidence type="ECO:0000256" key="1">
    <source>
        <dbReference type="ARBA" id="ARBA00004613"/>
    </source>
</evidence>
<evidence type="ECO:0000256" key="5">
    <source>
        <dbReference type="ARBA" id="ARBA00022801"/>
    </source>
</evidence>
<evidence type="ECO:0000256" key="3">
    <source>
        <dbReference type="ARBA" id="ARBA00022525"/>
    </source>
</evidence>
<dbReference type="EMBL" id="BTGU01000016">
    <property type="protein sequence ID" value="GMN43438.1"/>
    <property type="molecule type" value="Genomic_DNA"/>
</dbReference>
<reference evidence="8" key="1">
    <citation type="submission" date="2023-07" db="EMBL/GenBank/DDBJ databases">
        <title>draft genome sequence of fig (Ficus carica).</title>
        <authorList>
            <person name="Takahashi T."/>
            <person name="Nishimura K."/>
        </authorList>
    </citation>
    <scope>NUCLEOTIDE SEQUENCE</scope>
</reference>
<evidence type="ECO:0000256" key="7">
    <source>
        <dbReference type="ARBA" id="ARBA00023098"/>
    </source>
</evidence>
<comment type="subcellular location">
    <subcellularLocation>
        <location evidence="1">Secreted</location>
    </subcellularLocation>
</comment>
<accession>A0AA88ACP2</accession>
<gene>
    <name evidence="8" type="ORF">TIFTF001_012639</name>
</gene>